<evidence type="ECO:0000256" key="1">
    <source>
        <dbReference type="ARBA" id="ARBA00023002"/>
    </source>
</evidence>
<evidence type="ECO:0000256" key="3">
    <source>
        <dbReference type="PIRNR" id="PIRNR000124"/>
    </source>
</evidence>
<sequence length="447" mass="48734">MTATSPPLAPLLEKLDRRSAHVGVIGLGYVGLPLAVTCAQRGLHVTGFDIDPPKIDKLRNDDSYIDAVDPAELRRLNTGGRTRWTSDFSALAEMDVIVICVPTPLSKNRDPDLSFVATTAETIARYIRPGSLVVLESTTYPGTTIELLKPILEKSELVCGQDIFLGFSPEREDPGNATYRTATIPKIVAGDGDDARQAVTAFYRIAVDNVVPVSTTQTAEAVKITENIFRAVNIALVNELKVIFDAMGIDIWEVIDGAATKPFGFMPFYPGPGLGGHCIPIDPFYLTWKAREYDLTTRFIELAGEINSNMPQYVVSRLREVLDRATGKGLSQSHILIVGMSYKKNVADMRESPSARLMELLLDQGAQVDFLDPHVATIPPMRAYPQLLNRSAIAPDQVAAAGFDAILIATDHDAIDYAALTALNIPIIDTRNAIARRDLAMDNVTKA</sequence>
<accession>A0A2M8J3R2</accession>
<dbReference type="InterPro" id="IPR014027">
    <property type="entry name" value="UDP-Glc/GDP-Man_DH_C"/>
</dbReference>
<dbReference type="InterPro" id="IPR036220">
    <property type="entry name" value="UDP-Glc/GDP-Man_DH_C_sf"/>
</dbReference>
<dbReference type="Gene3D" id="3.40.50.720">
    <property type="entry name" value="NAD(P)-binding Rossmann-like Domain"/>
    <property type="match status" value="2"/>
</dbReference>
<dbReference type="GO" id="GO:0016628">
    <property type="term" value="F:oxidoreductase activity, acting on the CH-CH group of donors, NAD or NADP as acceptor"/>
    <property type="evidence" value="ECO:0007669"/>
    <property type="project" value="InterPro"/>
</dbReference>
<dbReference type="InterPro" id="IPR028359">
    <property type="entry name" value="UDP_ManNAc/GlcNAc_DH"/>
</dbReference>
<keyword evidence="2" id="KW-0520">NAD</keyword>
<dbReference type="SUPFAM" id="SSF52413">
    <property type="entry name" value="UDP-glucose/GDP-mannose dehydrogenase C-terminal domain"/>
    <property type="match status" value="1"/>
</dbReference>
<evidence type="ECO:0000313" key="6">
    <source>
        <dbReference type="Proteomes" id="UP000231553"/>
    </source>
</evidence>
<comment type="caution">
    <text evidence="5">The sequence shown here is derived from an EMBL/GenBank/DDBJ whole genome shotgun (WGS) entry which is preliminary data.</text>
</comment>
<dbReference type="GO" id="GO:0051287">
    <property type="term" value="F:NAD binding"/>
    <property type="evidence" value="ECO:0007669"/>
    <property type="project" value="InterPro"/>
</dbReference>
<comment type="similarity">
    <text evidence="3">Belongs to the UDP-glucose/GDP-mannose dehydrogenase family.</text>
</comment>
<reference evidence="5 6" key="1">
    <citation type="journal article" date="2018" name="Int. J. Syst. Evol. Microbiol.">
        <title>Pseudooceanicola lipolyticus sp. nov., a marine alphaproteobacterium, reclassification of Oceanicola flagellatus as Pseudooceanicola flagellatus comb. nov. and emended description of the genus Pseudooceanicola.</title>
        <authorList>
            <person name="Huang M.-M."/>
            <person name="Guo L.-L."/>
            <person name="Wu Y.-H."/>
            <person name="Lai Q.-L."/>
            <person name="Shao Z.-Z."/>
            <person name="Wang C.-S."/>
            <person name="Wu M."/>
            <person name="Xu X.-W."/>
        </authorList>
    </citation>
    <scope>NUCLEOTIDE SEQUENCE [LARGE SCALE GENOMIC DNA]</scope>
    <source>
        <strain evidence="5 6">157</strain>
    </source>
</reference>
<evidence type="ECO:0000256" key="2">
    <source>
        <dbReference type="ARBA" id="ARBA00023027"/>
    </source>
</evidence>
<protein>
    <submittedName>
        <fullName evidence="5">Nucleotide sugar dehydrogenase</fullName>
    </submittedName>
</protein>
<dbReference type="SUPFAM" id="SSF51735">
    <property type="entry name" value="NAD(P)-binding Rossmann-fold domains"/>
    <property type="match status" value="1"/>
</dbReference>
<dbReference type="InterPro" id="IPR036291">
    <property type="entry name" value="NAD(P)-bd_dom_sf"/>
</dbReference>
<dbReference type="PANTHER" id="PTHR43491">
    <property type="entry name" value="UDP-N-ACETYL-D-MANNOSAMINE DEHYDROGENASE"/>
    <property type="match status" value="1"/>
</dbReference>
<dbReference type="AlphaFoldDB" id="A0A2M8J3R2"/>
<name>A0A2M8J3R2_9RHOB</name>
<dbReference type="GO" id="GO:0000271">
    <property type="term" value="P:polysaccharide biosynthetic process"/>
    <property type="evidence" value="ECO:0007669"/>
    <property type="project" value="InterPro"/>
</dbReference>
<dbReference type="PIRSF" id="PIRSF000124">
    <property type="entry name" value="UDPglc_GDPman_dh"/>
    <property type="match status" value="1"/>
</dbReference>
<dbReference type="InterPro" id="IPR001732">
    <property type="entry name" value="UDP-Glc/GDP-Man_DH_N"/>
</dbReference>
<evidence type="ECO:0000259" key="4">
    <source>
        <dbReference type="SMART" id="SM00984"/>
    </source>
</evidence>
<dbReference type="EMBL" id="PGTB01000015">
    <property type="protein sequence ID" value="PJE37422.1"/>
    <property type="molecule type" value="Genomic_DNA"/>
</dbReference>
<dbReference type="InterPro" id="IPR014026">
    <property type="entry name" value="UDP-Glc/GDP-Man_DH_dimer"/>
</dbReference>
<dbReference type="PANTHER" id="PTHR43491:SF1">
    <property type="entry name" value="UDP-N-ACETYL-D-MANNOSAMINE DEHYDROGENASE"/>
    <property type="match status" value="1"/>
</dbReference>
<dbReference type="RefSeq" id="WP_100161804.1">
    <property type="nucleotide sequence ID" value="NZ_PGTB01000015.1"/>
</dbReference>
<organism evidence="5 6">
    <name type="scientific">Pseudooceanicola lipolyticus</name>
    <dbReference type="NCBI Taxonomy" id="2029104"/>
    <lineage>
        <taxon>Bacteria</taxon>
        <taxon>Pseudomonadati</taxon>
        <taxon>Pseudomonadota</taxon>
        <taxon>Alphaproteobacteria</taxon>
        <taxon>Rhodobacterales</taxon>
        <taxon>Paracoccaceae</taxon>
        <taxon>Pseudooceanicola</taxon>
    </lineage>
</organism>
<dbReference type="OrthoDB" id="9803238at2"/>
<dbReference type="SMART" id="SM00984">
    <property type="entry name" value="UDPG_MGDP_dh_C"/>
    <property type="match status" value="1"/>
</dbReference>
<proteinExistence type="inferred from homology"/>
<dbReference type="InterPro" id="IPR017476">
    <property type="entry name" value="UDP-Glc/GDP-Man"/>
</dbReference>
<evidence type="ECO:0000313" key="5">
    <source>
        <dbReference type="EMBL" id="PJE37422.1"/>
    </source>
</evidence>
<keyword evidence="1" id="KW-0560">Oxidoreductase</keyword>
<dbReference type="Pfam" id="PF00984">
    <property type="entry name" value="UDPG_MGDP_dh"/>
    <property type="match status" value="1"/>
</dbReference>
<dbReference type="Pfam" id="PF03721">
    <property type="entry name" value="UDPG_MGDP_dh_N"/>
    <property type="match status" value="1"/>
</dbReference>
<dbReference type="Proteomes" id="UP000231553">
    <property type="component" value="Unassembled WGS sequence"/>
</dbReference>
<dbReference type="NCBIfam" id="TIGR03026">
    <property type="entry name" value="NDP-sugDHase"/>
    <property type="match status" value="1"/>
</dbReference>
<feature type="domain" description="UDP-glucose/GDP-mannose dehydrogenase C-terminal" evidence="4">
    <location>
        <begin position="336"/>
        <end position="436"/>
    </location>
</feature>
<dbReference type="GO" id="GO:0016616">
    <property type="term" value="F:oxidoreductase activity, acting on the CH-OH group of donors, NAD or NADP as acceptor"/>
    <property type="evidence" value="ECO:0007669"/>
    <property type="project" value="InterPro"/>
</dbReference>
<dbReference type="Pfam" id="PF03720">
    <property type="entry name" value="UDPG_MGDP_dh_C"/>
    <property type="match status" value="1"/>
</dbReference>
<dbReference type="PIRSF" id="PIRSF500136">
    <property type="entry name" value="UDP_ManNAc_DH"/>
    <property type="match status" value="1"/>
</dbReference>
<gene>
    <name evidence="5" type="ORF">CVM52_07045</name>
</gene>
<keyword evidence="6" id="KW-1185">Reference proteome</keyword>
<dbReference type="SUPFAM" id="SSF48179">
    <property type="entry name" value="6-phosphogluconate dehydrogenase C-terminal domain-like"/>
    <property type="match status" value="1"/>
</dbReference>
<dbReference type="InterPro" id="IPR008927">
    <property type="entry name" value="6-PGluconate_DH-like_C_sf"/>
</dbReference>